<accession>A0A172Q084</accession>
<dbReference type="Gene3D" id="3.40.50.300">
    <property type="entry name" value="P-loop containing nucleotide triphosphate hydrolases"/>
    <property type="match status" value="1"/>
</dbReference>
<dbReference type="Proteomes" id="UP000225947">
    <property type="component" value="Segment"/>
</dbReference>
<reference evidence="2" key="1">
    <citation type="submission" date="2016-03" db="EMBL/GenBank/DDBJ databases">
        <title>Characterization of Acinetobacter baumannii phage vB_AbaM_ME3.</title>
        <authorList>
            <person name="Buttimer C.T.H."/>
            <person name="Elbreki M."/>
            <person name="Coffey A."/>
        </authorList>
    </citation>
    <scope>NUCLEOTIDE SEQUENCE [LARGE SCALE GENOMIC DNA]</scope>
</reference>
<organism evidence="1 2">
    <name type="scientific">Acinetobacter phage vB_AbaM_ME3</name>
    <dbReference type="NCBI Taxonomy" id="1837876"/>
    <lineage>
        <taxon>Viruses</taxon>
        <taxon>Duplodnaviria</taxon>
        <taxon>Heunggongvirae</taxon>
        <taxon>Uroviricota</taxon>
        <taxon>Caudoviricetes</taxon>
        <taxon>Metrivirus</taxon>
        <taxon>Metrivirus ME3</taxon>
    </lineage>
</organism>
<name>A0A172Q084_9CAUD</name>
<dbReference type="EMBL" id="KU935715">
    <property type="protein sequence ID" value="AND75271.1"/>
    <property type="molecule type" value="Genomic_DNA"/>
</dbReference>
<evidence type="ECO:0000313" key="1">
    <source>
        <dbReference type="EMBL" id="AND75271.1"/>
    </source>
</evidence>
<sequence>MNIILLASSAPQVGKSTFADTLLRTIPNSVKYSFAYPIKEITYNLYKDVMEKFGKEPEVSFLEYAQTKKELNLTDVFKTTPRHQYCDASLFLSSLTTDTVWGDLAQYNISNLDIGAETVIIDDWRRKIEHDCLASHFNCKTIYLDKVDVDPYKGTAATESFEGQIDRTKCDLQFVFNEDWSNTQDLLEQVKGLLKTDA</sequence>
<evidence type="ECO:0000313" key="2">
    <source>
        <dbReference type="Proteomes" id="UP000225947"/>
    </source>
</evidence>
<protein>
    <submittedName>
        <fullName evidence="1">Uncharacterized protein</fullName>
    </submittedName>
</protein>
<keyword evidence="2" id="KW-1185">Reference proteome</keyword>
<dbReference type="InterPro" id="IPR027417">
    <property type="entry name" value="P-loop_NTPase"/>
</dbReference>
<proteinExistence type="predicted"/>
<gene>
    <name evidence="1" type="ORF">ME3_110</name>
</gene>